<dbReference type="EMBL" id="AVOT02042600">
    <property type="protein sequence ID" value="MBW0538023.1"/>
    <property type="molecule type" value="Genomic_DNA"/>
</dbReference>
<protein>
    <submittedName>
        <fullName evidence="2">Uncharacterized protein</fullName>
    </submittedName>
</protein>
<name>A0A9Q3FDD1_9BASI</name>
<feature type="compositionally biased region" description="Basic residues" evidence="1">
    <location>
        <begin position="153"/>
        <end position="170"/>
    </location>
</feature>
<dbReference type="AlphaFoldDB" id="A0A9Q3FDD1"/>
<keyword evidence="3" id="KW-1185">Reference proteome</keyword>
<evidence type="ECO:0000313" key="3">
    <source>
        <dbReference type="Proteomes" id="UP000765509"/>
    </source>
</evidence>
<evidence type="ECO:0000256" key="1">
    <source>
        <dbReference type="SAM" id="MobiDB-lite"/>
    </source>
</evidence>
<gene>
    <name evidence="2" type="ORF">O181_077738</name>
</gene>
<comment type="caution">
    <text evidence="2">The sequence shown here is derived from an EMBL/GenBank/DDBJ whole genome shotgun (WGS) entry which is preliminary data.</text>
</comment>
<evidence type="ECO:0000313" key="2">
    <source>
        <dbReference type="EMBL" id="MBW0538023.1"/>
    </source>
</evidence>
<proteinExistence type="predicted"/>
<dbReference type="Proteomes" id="UP000765509">
    <property type="component" value="Unassembled WGS sequence"/>
</dbReference>
<accession>A0A9Q3FDD1</accession>
<sequence>MEDSRASNSSQRLARSFDTFIESPESGITSIPVFRSEKLPTSRSRYIPVSIQELVYDSKTAGVGNSTKPLDRKNELIYSSEEALRPRKERGPFKRMEFNFCQRENPEYKSLVESQYILSEDKKKKLDHKRYKSLLEASQVAKSKNPHPQAPKTGKKSPKTNQKGQKKAKS</sequence>
<feature type="region of interest" description="Disordered" evidence="1">
    <location>
        <begin position="122"/>
        <end position="170"/>
    </location>
</feature>
<organism evidence="2 3">
    <name type="scientific">Austropuccinia psidii MF-1</name>
    <dbReference type="NCBI Taxonomy" id="1389203"/>
    <lineage>
        <taxon>Eukaryota</taxon>
        <taxon>Fungi</taxon>
        <taxon>Dikarya</taxon>
        <taxon>Basidiomycota</taxon>
        <taxon>Pucciniomycotina</taxon>
        <taxon>Pucciniomycetes</taxon>
        <taxon>Pucciniales</taxon>
        <taxon>Sphaerophragmiaceae</taxon>
        <taxon>Austropuccinia</taxon>
    </lineage>
</organism>
<reference evidence="2" key="1">
    <citation type="submission" date="2021-03" db="EMBL/GenBank/DDBJ databases">
        <title>Draft genome sequence of rust myrtle Austropuccinia psidii MF-1, a brazilian biotype.</title>
        <authorList>
            <person name="Quecine M.C."/>
            <person name="Pachon D.M.R."/>
            <person name="Bonatelli M.L."/>
            <person name="Correr F.H."/>
            <person name="Franceschini L.M."/>
            <person name="Leite T.F."/>
            <person name="Margarido G.R.A."/>
            <person name="Almeida C.A."/>
            <person name="Ferrarezi J.A."/>
            <person name="Labate C.A."/>
        </authorList>
    </citation>
    <scope>NUCLEOTIDE SEQUENCE</scope>
    <source>
        <strain evidence="2">MF-1</strain>
    </source>
</reference>